<reference evidence="3" key="1">
    <citation type="journal article" date="2019" name="Int. J. Syst. Evol. Microbiol.">
        <title>The Global Catalogue of Microorganisms (GCM) 10K type strain sequencing project: providing services to taxonomists for standard genome sequencing and annotation.</title>
        <authorList>
            <consortium name="The Broad Institute Genomics Platform"/>
            <consortium name="The Broad Institute Genome Sequencing Center for Infectious Disease"/>
            <person name="Wu L."/>
            <person name="Ma J."/>
        </authorList>
    </citation>
    <scope>NUCLEOTIDE SEQUENCE [LARGE SCALE GENOMIC DNA]</scope>
    <source>
        <strain evidence="3">CECT 7477</strain>
    </source>
</reference>
<dbReference type="EMBL" id="JBHSAW010000025">
    <property type="protein sequence ID" value="MFC4097885.1"/>
    <property type="molecule type" value="Genomic_DNA"/>
</dbReference>
<proteinExistence type="predicted"/>
<sequence>MKQNLLKYGALFMAICYLANPMHAMLSEVFHDLSHLMEEPASLVHHHSHGIESHYHHHQGHEHPSVSHHHQLIDFFDSLFQERSEQNKQDQNVQSSISLDKHINSTNIKLAPLHDFEKKADFIKISLPLLQGYFNKILHPPNLISF</sequence>
<dbReference type="Proteomes" id="UP001595814">
    <property type="component" value="Unassembled WGS sequence"/>
</dbReference>
<evidence type="ECO:0000313" key="2">
    <source>
        <dbReference type="EMBL" id="MFC4097885.1"/>
    </source>
</evidence>
<protein>
    <submittedName>
        <fullName evidence="2">Uncharacterized protein</fullName>
    </submittedName>
</protein>
<organism evidence="2 3">
    <name type="scientific">Euzebyella saccharophila</name>
    <dbReference type="NCBI Taxonomy" id="679664"/>
    <lineage>
        <taxon>Bacteria</taxon>
        <taxon>Pseudomonadati</taxon>
        <taxon>Bacteroidota</taxon>
        <taxon>Flavobacteriia</taxon>
        <taxon>Flavobacteriales</taxon>
        <taxon>Flavobacteriaceae</taxon>
        <taxon>Euzebyella</taxon>
    </lineage>
</organism>
<comment type="caution">
    <text evidence="2">The sequence shown here is derived from an EMBL/GenBank/DDBJ whole genome shotgun (WGS) entry which is preliminary data.</text>
</comment>
<keyword evidence="3" id="KW-1185">Reference proteome</keyword>
<name>A0ABV8K119_9FLAO</name>
<keyword evidence="1" id="KW-0732">Signal</keyword>
<accession>A0ABV8K119</accession>
<gene>
    <name evidence="2" type="ORF">ACFOUT_18520</name>
</gene>
<feature type="chain" id="PRO_5047539238" evidence="1">
    <location>
        <begin position="25"/>
        <end position="146"/>
    </location>
</feature>
<evidence type="ECO:0000256" key="1">
    <source>
        <dbReference type="SAM" id="SignalP"/>
    </source>
</evidence>
<dbReference type="RefSeq" id="WP_192462957.1">
    <property type="nucleotide sequence ID" value="NZ_JACYFJ010000005.1"/>
</dbReference>
<feature type="signal peptide" evidence="1">
    <location>
        <begin position="1"/>
        <end position="24"/>
    </location>
</feature>
<evidence type="ECO:0000313" key="3">
    <source>
        <dbReference type="Proteomes" id="UP001595814"/>
    </source>
</evidence>